<feature type="transmembrane region" description="Helical" evidence="8">
    <location>
        <begin position="403"/>
        <end position="426"/>
    </location>
</feature>
<feature type="transmembrane region" description="Helical" evidence="8">
    <location>
        <begin position="332"/>
        <end position="352"/>
    </location>
</feature>
<feature type="transmembrane region" description="Helical" evidence="8">
    <location>
        <begin position="780"/>
        <end position="802"/>
    </location>
</feature>
<dbReference type="InterPro" id="IPR004869">
    <property type="entry name" value="MMPL_dom"/>
</dbReference>
<keyword evidence="5 8" id="KW-0472">Membrane</keyword>
<evidence type="ECO:0000256" key="6">
    <source>
        <dbReference type="SAM" id="Coils"/>
    </source>
</evidence>
<protein>
    <submittedName>
        <fullName evidence="10">MMPL family transporter</fullName>
    </submittedName>
</protein>
<feature type="region of interest" description="Disordered" evidence="7">
    <location>
        <begin position="842"/>
        <end position="862"/>
    </location>
</feature>
<evidence type="ECO:0000256" key="5">
    <source>
        <dbReference type="ARBA" id="ARBA00023136"/>
    </source>
</evidence>
<dbReference type="PRINTS" id="PR00702">
    <property type="entry name" value="ACRIFLAVINRP"/>
</dbReference>
<feature type="transmembrane region" description="Helical" evidence="8">
    <location>
        <begin position="753"/>
        <end position="774"/>
    </location>
</feature>
<evidence type="ECO:0000256" key="8">
    <source>
        <dbReference type="SAM" id="Phobius"/>
    </source>
</evidence>
<dbReference type="InterPro" id="IPR000731">
    <property type="entry name" value="SSD"/>
</dbReference>
<evidence type="ECO:0000256" key="1">
    <source>
        <dbReference type="ARBA" id="ARBA00004651"/>
    </source>
</evidence>
<organism evidence="10">
    <name type="scientific">Agromyces sp. G08B096</name>
    <dbReference type="NCBI Taxonomy" id="3156399"/>
    <lineage>
        <taxon>Bacteria</taxon>
        <taxon>Bacillati</taxon>
        <taxon>Actinomycetota</taxon>
        <taxon>Actinomycetes</taxon>
        <taxon>Micrococcales</taxon>
        <taxon>Microbacteriaceae</taxon>
        <taxon>Agromyces</taxon>
    </lineage>
</organism>
<proteinExistence type="predicted"/>
<feature type="transmembrane region" description="Helical" evidence="8">
    <location>
        <begin position="669"/>
        <end position="694"/>
    </location>
</feature>
<dbReference type="AlphaFoldDB" id="A0AAU7WA09"/>
<keyword evidence="2" id="KW-1003">Cell membrane</keyword>
<dbReference type="Pfam" id="PF03176">
    <property type="entry name" value="MMPL"/>
    <property type="match status" value="2"/>
</dbReference>
<keyword evidence="6" id="KW-0175">Coiled coil</keyword>
<dbReference type="EMBL" id="CP158374">
    <property type="protein sequence ID" value="XBX82284.1"/>
    <property type="molecule type" value="Genomic_DNA"/>
</dbReference>
<dbReference type="RefSeq" id="WP_350348305.1">
    <property type="nucleotide sequence ID" value="NZ_CP158374.1"/>
</dbReference>
<evidence type="ECO:0000256" key="4">
    <source>
        <dbReference type="ARBA" id="ARBA00022989"/>
    </source>
</evidence>
<dbReference type="SUPFAM" id="SSF82866">
    <property type="entry name" value="Multidrug efflux transporter AcrB transmembrane domain"/>
    <property type="match status" value="2"/>
</dbReference>
<evidence type="ECO:0000313" key="10">
    <source>
        <dbReference type="EMBL" id="XBX82284.1"/>
    </source>
</evidence>
<keyword evidence="3 8" id="KW-0812">Transmembrane</keyword>
<sequence>MAELLYRLGKFAARRGWVVVASWVVVLAIAAGGFLIGFKGLATSFDIPGTASGEVIEELEGELPDFAGASGTVVFETVDGSPLSDEQQAAISDLADSATGLPDVADVIDPFETEQERADRQQELADGRTELENGRAQLDAGQAQLDAARAQAADGQAQLDAGQAQLDAARAQAEAAGAPEEQLAALDAQQAQLDAQQAQLDAGQAQLDAEQAKLDEGRDELEANAEQLEQGAELLALSDGIRVVSEDGSTALVNVAFTEPRLELPEESKQAVIDHFESEPIDGVEVSFSTDIAQGVPQIVGVGEVVGVVFAAVVLLVMLGSLIAASLPIVTAILGVAIAALGTLAFSGVVQMASVTPILGVMLGLAVGIDYSLFIINRHRKQLLQGAEPHESVGLANGTAGNAVVFAGATVIVALLALNVTGVPFLGLMGTVGAVAVAIAVLIAISLTPAILGLLGTRVLGRRARARIGEEHHEDLDAKPMSTWRAVVTVVATAAALLTIAIPALSMRVGLPDGSSEPVESASYRAFATTEEALGAGANGPLLVAATLPEDLDDDEVLQAQLDVATTLADLDDVVAVAPIAVSDDGTLAAFQVVPAEGPNSQSTEQLVRDIRALPPVDGDITLGVAGQAAINIDVSQNLADVLPLYLVVVVGLSLLIMILVFRSILVPLIATGGFILSLFATFGAVVAVFQWGWGADALGIHTGPILSFLPVILVGILFGLAMDYQLFLASGMREAYVHGAPARLAVARGFRAGRSVVVAAGLIMISVFGGFVFSESTMIRSIGFGLAFGVLVDAFVVRMLLMPALMHLLGRSAWWLPKWLDRIMPDVDVEGAALERRHHVEPTAAPADASTDVPPSARPGL</sequence>
<accession>A0AAU7WA09</accession>
<name>A0AAU7WA09_9MICO</name>
<keyword evidence="4 8" id="KW-1133">Transmembrane helix</keyword>
<feature type="coiled-coil region" evidence="6">
    <location>
        <begin position="186"/>
        <end position="238"/>
    </location>
</feature>
<gene>
    <name evidence="10" type="ORF">ABIQ69_16985</name>
</gene>
<dbReference type="PROSITE" id="PS50156">
    <property type="entry name" value="SSD"/>
    <property type="match status" value="1"/>
</dbReference>
<comment type="subcellular location">
    <subcellularLocation>
        <location evidence="1">Cell membrane</location>
        <topology evidence="1">Multi-pass membrane protein</topology>
    </subcellularLocation>
</comment>
<feature type="transmembrane region" description="Helical" evidence="8">
    <location>
        <begin position="643"/>
        <end position="662"/>
    </location>
</feature>
<evidence type="ECO:0000259" key="9">
    <source>
        <dbReference type="PROSITE" id="PS50156"/>
    </source>
</evidence>
<feature type="transmembrane region" description="Helical" evidence="8">
    <location>
        <begin position="706"/>
        <end position="725"/>
    </location>
</feature>
<dbReference type="GO" id="GO:0005886">
    <property type="term" value="C:plasma membrane"/>
    <property type="evidence" value="ECO:0007669"/>
    <property type="project" value="UniProtKB-SubCell"/>
</dbReference>
<dbReference type="GO" id="GO:0022857">
    <property type="term" value="F:transmembrane transporter activity"/>
    <property type="evidence" value="ECO:0007669"/>
    <property type="project" value="InterPro"/>
</dbReference>
<feature type="transmembrane region" description="Helical" evidence="8">
    <location>
        <begin position="432"/>
        <end position="455"/>
    </location>
</feature>
<dbReference type="PANTHER" id="PTHR33406:SF13">
    <property type="entry name" value="MEMBRANE PROTEIN YDFJ"/>
    <property type="match status" value="1"/>
</dbReference>
<dbReference type="InterPro" id="IPR001036">
    <property type="entry name" value="Acrflvin-R"/>
</dbReference>
<feature type="transmembrane region" description="Helical" evidence="8">
    <location>
        <begin position="358"/>
        <end position="376"/>
    </location>
</feature>
<evidence type="ECO:0000256" key="3">
    <source>
        <dbReference type="ARBA" id="ARBA00022692"/>
    </source>
</evidence>
<dbReference type="Gene3D" id="1.20.1640.10">
    <property type="entry name" value="Multidrug efflux transporter AcrB transmembrane domain"/>
    <property type="match status" value="2"/>
</dbReference>
<reference evidence="10" key="1">
    <citation type="submission" date="2024-05" db="EMBL/GenBank/DDBJ databases">
        <authorList>
            <person name="Yu L."/>
        </authorList>
    </citation>
    <scope>NUCLEOTIDE SEQUENCE</scope>
    <source>
        <strain evidence="10">G08B096</strain>
    </source>
</reference>
<feature type="domain" description="SSD" evidence="9">
    <location>
        <begin position="329"/>
        <end position="454"/>
    </location>
</feature>
<feature type="transmembrane region" description="Helical" evidence="8">
    <location>
        <begin position="16"/>
        <end position="38"/>
    </location>
</feature>
<dbReference type="PANTHER" id="PTHR33406">
    <property type="entry name" value="MEMBRANE PROTEIN MJ1562-RELATED"/>
    <property type="match status" value="1"/>
</dbReference>
<dbReference type="InterPro" id="IPR050545">
    <property type="entry name" value="Mycobact_MmpL"/>
</dbReference>
<feature type="transmembrane region" description="Helical" evidence="8">
    <location>
        <begin position="305"/>
        <end position="325"/>
    </location>
</feature>
<dbReference type="Gene3D" id="1.10.287.1490">
    <property type="match status" value="1"/>
</dbReference>
<evidence type="ECO:0000256" key="7">
    <source>
        <dbReference type="SAM" id="MobiDB-lite"/>
    </source>
</evidence>
<feature type="transmembrane region" description="Helical" evidence="8">
    <location>
        <begin position="486"/>
        <end position="505"/>
    </location>
</feature>
<evidence type="ECO:0000256" key="2">
    <source>
        <dbReference type="ARBA" id="ARBA00022475"/>
    </source>
</evidence>